<evidence type="ECO:0000313" key="2">
    <source>
        <dbReference type="EMBL" id="GBD07844.1"/>
    </source>
</evidence>
<dbReference type="SUPFAM" id="SSF53335">
    <property type="entry name" value="S-adenosyl-L-methionine-dependent methyltransferases"/>
    <property type="match status" value="1"/>
</dbReference>
<dbReference type="GO" id="GO:0032259">
    <property type="term" value="P:methylation"/>
    <property type="evidence" value="ECO:0007669"/>
    <property type="project" value="UniProtKB-KW"/>
</dbReference>
<comment type="caution">
    <text evidence="2">The sequence shown here is derived from an EMBL/GenBank/DDBJ whole genome shotgun (WGS) entry which is preliminary data.</text>
</comment>
<dbReference type="Pfam" id="PF08241">
    <property type="entry name" value="Methyltransf_11"/>
    <property type="match status" value="1"/>
</dbReference>
<evidence type="ECO:0000259" key="1">
    <source>
        <dbReference type="Pfam" id="PF08241"/>
    </source>
</evidence>
<sequence>MSIVSELYQTRWVRERYDRQAATYDLKAAFVEPMIALWRQWLWKHVRGPRILEIGVGTGRNFPYYRPEWEIIAVDLSERMLERARRKAQRLGLKVRLLPMDAQCLAFPDAFFDTVIATWVFCSVPDPVRGLREAYRVLRPGGRLLLLEHVRAPDPLGRWMDFLDPLVVRWSGAHINRRTVENVRQAGFEIEALHTSFFGIVKRIVARRSEATS</sequence>
<dbReference type="GO" id="GO:0043770">
    <property type="term" value="F:demethylmenaquinone methyltransferase activity"/>
    <property type="evidence" value="ECO:0007669"/>
    <property type="project" value="UniProtKB-EC"/>
</dbReference>
<dbReference type="EC" id="2.1.1.163" evidence="2"/>
<name>A0A2H5Y341_9CHLR</name>
<dbReference type="InterPro" id="IPR029063">
    <property type="entry name" value="SAM-dependent_MTases_sf"/>
</dbReference>
<dbReference type="AlphaFoldDB" id="A0A2H5Y341"/>
<dbReference type="GO" id="GO:0008757">
    <property type="term" value="F:S-adenosylmethionine-dependent methyltransferase activity"/>
    <property type="evidence" value="ECO:0007669"/>
    <property type="project" value="InterPro"/>
</dbReference>
<evidence type="ECO:0000313" key="3">
    <source>
        <dbReference type="Proteomes" id="UP000236642"/>
    </source>
</evidence>
<dbReference type="PANTHER" id="PTHR45036">
    <property type="entry name" value="METHYLTRANSFERASE LIKE 7B"/>
    <property type="match status" value="1"/>
</dbReference>
<organism evidence="2 3">
    <name type="scientific">Candidatus Thermoflexus japonica</name>
    <dbReference type="NCBI Taxonomy" id="2035417"/>
    <lineage>
        <taxon>Bacteria</taxon>
        <taxon>Bacillati</taxon>
        <taxon>Chloroflexota</taxon>
        <taxon>Thermoflexia</taxon>
        <taxon>Thermoflexales</taxon>
        <taxon>Thermoflexaceae</taxon>
        <taxon>Thermoflexus</taxon>
    </lineage>
</organism>
<dbReference type="Proteomes" id="UP000236642">
    <property type="component" value="Unassembled WGS sequence"/>
</dbReference>
<accession>A0A2H5Y341</accession>
<gene>
    <name evidence="2" type="primary">ubiE_1</name>
    <name evidence="2" type="ORF">HRbin22_00070</name>
</gene>
<dbReference type="InterPro" id="IPR013216">
    <property type="entry name" value="Methyltransf_11"/>
</dbReference>
<dbReference type="InterPro" id="IPR052356">
    <property type="entry name" value="Thiol_S-MT"/>
</dbReference>
<keyword evidence="2" id="KW-0808">Transferase</keyword>
<proteinExistence type="predicted"/>
<keyword evidence="2" id="KW-0830">Ubiquinone</keyword>
<protein>
    <submittedName>
        <fullName evidence="2">Ubiquinone/menaquinone biosynthesis C-methyltransferase UbiE</fullName>
        <ecNumber evidence="2">2.1.1.163</ecNumber>
    </submittedName>
</protein>
<keyword evidence="2" id="KW-0489">Methyltransferase</keyword>
<dbReference type="PANTHER" id="PTHR45036:SF1">
    <property type="entry name" value="METHYLTRANSFERASE LIKE 7A"/>
    <property type="match status" value="1"/>
</dbReference>
<feature type="domain" description="Methyltransferase type 11" evidence="1">
    <location>
        <begin position="52"/>
        <end position="145"/>
    </location>
</feature>
<dbReference type="EMBL" id="BEHY01000001">
    <property type="protein sequence ID" value="GBD07844.1"/>
    <property type="molecule type" value="Genomic_DNA"/>
</dbReference>
<reference evidence="3" key="1">
    <citation type="submission" date="2017-09" db="EMBL/GenBank/DDBJ databases">
        <title>Metaegenomics of thermophilic ammonia-oxidizing enrichment culture.</title>
        <authorList>
            <person name="Kato S."/>
            <person name="Suzuki K."/>
        </authorList>
    </citation>
    <scope>NUCLEOTIDE SEQUENCE [LARGE SCALE GENOMIC DNA]</scope>
</reference>
<dbReference type="CDD" id="cd02440">
    <property type="entry name" value="AdoMet_MTases"/>
    <property type="match status" value="1"/>
</dbReference>
<dbReference type="Gene3D" id="3.40.50.150">
    <property type="entry name" value="Vaccinia Virus protein VP39"/>
    <property type="match status" value="1"/>
</dbReference>